<reference evidence="3 4" key="1">
    <citation type="submission" date="2020-04" db="EMBL/GenBank/DDBJ databases">
        <authorList>
            <person name="Basu S."/>
            <person name="Maruthanayagam V."/>
            <person name="Chakraborty S."/>
            <person name="Pramanik A."/>
            <person name="Mukherjee J."/>
            <person name="Brink B."/>
        </authorList>
    </citation>
    <scope>NUCLEOTIDE SEQUENCE [LARGE SCALE GENOMIC DNA]</scope>
    <source>
        <strain evidence="3 4">AP17</strain>
    </source>
</reference>
<dbReference type="KEGG" id="oxy:HCG48_21180"/>
<keyword evidence="1" id="KW-0812">Transmembrane</keyword>
<name>A0A6H1U3S2_9CYAN</name>
<dbReference type="EMBL" id="CP051167">
    <property type="protein sequence ID" value="QIZ72800.1"/>
    <property type="molecule type" value="Genomic_DNA"/>
</dbReference>
<protein>
    <submittedName>
        <fullName evidence="3">BON domain-containing protein</fullName>
    </submittedName>
</protein>
<dbReference type="Proteomes" id="UP000500857">
    <property type="component" value="Chromosome"/>
</dbReference>
<organism evidence="3 4">
    <name type="scientific">Oxynema aestuarii AP17</name>
    <dbReference type="NCBI Taxonomy" id="2064643"/>
    <lineage>
        <taxon>Bacteria</taxon>
        <taxon>Bacillati</taxon>
        <taxon>Cyanobacteriota</taxon>
        <taxon>Cyanophyceae</taxon>
        <taxon>Oscillatoriophycideae</taxon>
        <taxon>Oscillatoriales</taxon>
        <taxon>Oscillatoriaceae</taxon>
        <taxon>Oxynema</taxon>
        <taxon>Oxynema aestuarii</taxon>
    </lineage>
</organism>
<evidence type="ECO:0000259" key="2">
    <source>
        <dbReference type="Pfam" id="PF04972"/>
    </source>
</evidence>
<keyword evidence="4" id="KW-1185">Reference proteome</keyword>
<evidence type="ECO:0000313" key="3">
    <source>
        <dbReference type="EMBL" id="QIZ72800.1"/>
    </source>
</evidence>
<evidence type="ECO:0000313" key="4">
    <source>
        <dbReference type="Proteomes" id="UP000500857"/>
    </source>
</evidence>
<keyword evidence="1" id="KW-1133">Transmembrane helix</keyword>
<proteinExistence type="predicted"/>
<keyword evidence="1" id="KW-0472">Membrane</keyword>
<evidence type="ECO:0000256" key="1">
    <source>
        <dbReference type="SAM" id="Phobius"/>
    </source>
</evidence>
<feature type="domain" description="BON" evidence="2">
    <location>
        <begin position="97"/>
        <end position="151"/>
    </location>
</feature>
<accession>A0A6H1U3S2</accession>
<dbReference type="Pfam" id="PF04972">
    <property type="entry name" value="BON"/>
    <property type="match status" value="1"/>
</dbReference>
<sequence>MNIILTLGIAALTLASLFALNRRSLKTPFALLSVVVLMATSAFPAIAHTQVAALGASDSALNSRQKQAEETLKLSPEKTQYKGIEYVRRNTGGQPLSDREIQTKISSDISENLVANVSSGAVILSGTVQDRQTAKDIVREVKNIPGVHQVTFELGLQEVAS</sequence>
<dbReference type="AlphaFoldDB" id="A0A6H1U3S2"/>
<dbReference type="RefSeq" id="WP_168570947.1">
    <property type="nucleotide sequence ID" value="NZ_CP051167.1"/>
</dbReference>
<feature type="transmembrane region" description="Helical" evidence="1">
    <location>
        <begin position="29"/>
        <end position="56"/>
    </location>
</feature>
<gene>
    <name evidence="3" type="ORF">HCG48_21180</name>
</gene>
<dbReference type="InterPro" id="IPR007055">
    <property type="entry name" value="BON_dom"/>
</dbReference>